<protein>
    <submittedName>
        <fullName evidence="2">Uncharacterized protein</fullName>
    </submittedName>
</protein>
<name>A0A182FV62_ANOAL</name>
<dbReference type="VEuPathDB" id="VectorBase:AALB010447"/>
<feature type="compositionally biased region" description="Polar residues" evidence="1">
    <location>
        <begin position="17"/>
        <end position="29"/>
    </location>
</feature>
<evidence type="ECO:0000313" key="2">
    <source>
        <dbReference type="EnsemblMetazoa" id="AALB010447-PA"/>
    </source>
</evidence>
<dbReference type="Proteomes" id="UP000069272">
    <property type="component" value="Chromosome 3R"/>
</dbReference>
<reference evidence="2" key="2">
    <citation type="submission" date="2022-08" db="UniProtKB">
        <authorList>
            <consortium name="EnsemblMetazoa"/>
        </authorList>
    </citation>
    <scope>IDENTIFICATION</scope>
    <source>
        <strain evidence="2">STECLA/ALBI9_A</strain>
    </source>
</reference>
<reference evidence="2 3" key="1">
    <citation type="journal article" date="2017" name="G3 (Bethesda)">
        <title>The Physical Genome Mapping of Anopheles albimanus Corrected Scaffold Misassemblies and Identified Interarm Rearrangements in Genus Anopheles.</title>
        <authorList>
            <person name="Artemov G.N."/>
            <person name="Peery A.N."/>
            <person name="Jiang X."/>
            <person name="Tu Z."/>
            <person name="Stegniy V.N."/>
            <person name="Sharakhova M.V."/>
            <person name="Sharakhov I.V."/>
        </authorList>
    </citation>
    <scope>NUCLEOTIDE SEQUENCE [LARGE SCALE GENOMIC DNA]</scope>
    <source>
        <strain evidence="2 3">ALBI9_A</strain>
    </source>
</reference>
<feature type="region of interest" description="Disordered" evidence="1">
    <location>
        <begin position="1"/>
        <end position="31"/>
    </location>
</feature>
<evidence type="ECO:0000256" key="1">
    <source>
        <dbReference type="SAM" id="MobiDB-lite"/>
    </source>
</evidence>
<proteinExistence type="predicted"/>
<sequence>MLSPGNMSRRSGKQGPGSLSSRLETSSGASAPFESRAGALVRGRCLCGLWRDLDHFFAFTPADDDEEVEEEADADEMLGAVDESPDAAALGEELQEAEAGAASLQPFSELGRCSDRLQCGVRRMRILISAGGSVSPSATDAVPASYCPPRATLCLAKEKQEKGTKVRKAEGKG</sequence>
<accession>A0A182FV62</accession>
<evidence type="ECO:0000313" key="3">
    <source>
        <dbReference type="Proteomes" id="UP000069272"/>
    </source>
</evidence>
<dbReference type="EnsemblMetazoa" id="AALB010447-RA">
    <property type="protein sequence ID" value="AALB010447-PA"/>
    <property type="gene ID" value="AALB010447"/>
</dbReference>
<keyword evidence="3" id="KW-1185">Reference proteome</keyword>
<dbReference type="AlphaFoldDB" id="A0A182FV62"/>
<organism evidence="2 3">
    <name type="scientific">Anopheles albimanus</name>
    <name type="common">New world malaria mosquito</name>
    <dbReference type="NCBI Taxonomy" id="7167"/>
    <lineage>
        <taxon>Eukaryota</taxon>
        <taxon>Metazoa</taxon>
        <taxon>Ecdysozoa</taxon>
        <taxon>Arthropoda</taxon>
        <taxon>Hexapoda</taxon>
        <taxon>Insecta</taxon>
        <taxon>Pterygota</taxon>
        <taxon>Neoptera</taxon>
        <taxon>Endopterygota</taxon>
        <taxon>Diptera</taxon>
        <taxon>Nematocera</taxon>
        <taxon>Culicoidea</taxon>
        <taxon>Culicidae</taxon>
        <taxon>Anophelinae</taxon>
        <taxon>Anopheles</taxon>
    </lineage>
</organism>